<dbReference type="InterPro" id="IPR007527">
    <property type="entry name" value="Znf_SWIM"/>
</dbReference>
<dbReference type="RefSeq" id="WP_079467400.1">
    <property type="nucleotide sequence ID" value="NZ_FUZZ01000001.1"/>
</dbReference>
<keyword evidence="1" id="KW-0862">Zinc</keyword>
<gene>
    <name evidence="3" type="ORF">SAMN05660461_0031</name>
</gene>
<protein>
    <recommendedName>
        <fullName evidence="2">SWIM-type domain-containing protein</fullName>
    </recommendedName>
</protein>
<name>A0A1T5N2C9_9BACT</name>
<dbReference type="STRING" id="393003.SAMN05660461_0031"/>
<evidence type="ECO:0000256" key="1">
    <source>
        <dbReference type="PROSITE-ProRule" id="PRU00325"/>
    </source>
</evidence>
<keyword evidence="1" id="KW-0479">Metal-binding</keyword>
<sequence length="550" mass="63020">MLFNYRYSGNSNVYSNATAAGISFAPDTRRDPTFFVGKLHKKIAFREAISALHDVVVSDLRFKPKDKTAYKEWAAQQETVWLAEFMNGYDMQAADQRIEALRGELNSIYQEQDKVMAPFYKARKHYFDYLYQKDRDTWFVLDPVISVHPDELFFECFSQDESTYGKLSASYNVFKEVNEFECGTTNIDYSASLYNEFQKIRDYKETDFKIDPGGFQVQTSQEELYHEVKIDLPDSWVRGFLQVSSAMTLPAATFDLHPMDVYNFCSWLRRFKEKRGPRSIRFILEPGKPVRAVFEPWNQEIVCARSLYTGPQSREIRIWGRRRLLILERLIPIAKKFTVHLTGNGLPSFYVADLGDMQFTLGLSGWTANDWSRAGQFDLMAPRADVNDLAKLTVYEDLKTRWMAKPETIVAATGLDRATVLGALGIYTQAGKVIYDLHTGFYRLRELSREPLPLDQLRFANPQEGEATKLVQAGKVELTATDIPGVGLQLKGTIKGAQRIYHPVITIDADERLSNAHCDCNFYSTNKLYKGPCEHMLALRIAHSENKAVK</sequence>
<keyword evidence="1" id="KW-0863">Zinc-finger</keyword>
<evidence type="ECO:0000313" key="4">
    <source>
        <dbReference type="Proteomes" id="UP000190166"/>
    </source>
</evidence>
<dbReference type="GO" id="GO:0008270">
    <property type="term" value="F:zinc ion binding"/>
    <property type="evidence" value="ECO:0007669"/>
    <property type="project" value="UniProtKB-KW"/>
</dbReference>
<evidence type="ECO:0000259" key="2">
    <source>
        <dbReference type="PROSITE" id="PS50966"/>
    </source>
</evidence>
<dbReference type="EMBL" id="FUZZ01000001">
    <property type="protein sequence ID" value="SKC94616.1"/>
    <property type="molecule type" value="Genomic_DNA"/>
</dbReference>
<keyword evidence="4" id="KW-1185">Reference proteome</keyword>
<reference evidence="3 4" key="1">
    <citation type="submission" date="2017-02" db="EMBL/GenBank/DDBJ databases">
        <authorList>
            <person name="Peterson S.W."/>
        </authorList>
    </citation>
    <scope>NUCLEOTIDE SEQUENCE [LARGE SCALE GENOMIC DNA]</scope>
    <source>
        <strain evidence="3 4">DSM 18108</strain>
    </source>
</reference>
<feature type="domain" description="SWIM-type" evidence="2">
    <location>
        <begin position="503"/>
        <end position="544"/>
    </location>
</feature>
<evidence type="ECO:0000313" key="3">
    <source>
        <dbReference type="EMBL" id="SKC94616.1"/>
    </source>
</evidence>
<organism evidence="3 4">
    <name type="scientific">Chitinophaga ginsengisegetis</name>
    <dbReference type="NCBI Taxonomy" id="393003"/>
    <lineage>
        <taxon>Bacteria</taxon>
        <taxon>Pseudomonadati</taxon>
        <taxon>Bacteroidota</taxon>
        <taxon>Chitinophagia</taxon>
        <taxon>Chitinophagales</taxon>
        <taxon>Chitinophagaceae</taxon>
        <taxon>Chitinophaga</taxon>
    </lineage>
</organism>
<proteinExistence type="predicted"/>
<dbReference type="AlphaFoldDB" id="A0A1T5N2C9"/>
<accession>A0A1T5N2C9</accession>
<dbReference type="Proteomes" id="UP000190166">
    <property type="component" value="Unassembled WGS sequence"/>
</dbReference>
<dbReference type="PROSITE" id="PS50966">
    <property type="entry name" value="ZF_SWIM"/>
    <property type="match status" value="1"/>
</dbReference>